<dbReference type="EMBL" id="CP040818">
    <property type="protein sequence ID" value="QDL92950.1"/>
    <property type="molecule type" value="Genomic_DNA"/>
</dbReference>
<keyword evidence="1" id="KW-1133">Transmembrane helix</keyword>
<reference evidence="2 3" key="1">
    <citation type="submission" date="2019-06" db="EMBL/GenBank/DDBJ databases">
        <title>Genome sequence of Rhodobacteraceae bacterium D4M1.</title>
        <authorList>
            <person name="Cao J."/>
        </authorList>
    </citation>
    <scope>NUCLEOTIDE SEQUENCE [LARGE SCALE GENOMIC DNA]</scope>
    <source>
        <strain evidence="2 3">D4M1</strain>
    </source>
</reference>
<proteinExistence type="predicted"/>
<keyword evidence="1" id="KW-0472">Membrane</keyword>
<evidence type="ECO:0000313" key="3">
    <source>
        <dbReference type="Proteomes" id="UP000305888"/>
    </source>
</evidence>
<evidence type="ECO:0000313" key="2">
    <source>
        <dbReference type="EMBL" id="QDL92950.1"/>
    </source>
</evidence>
<gene>
    <name evidence="2" type="ORF">FDP22_14860</name>
</gene>
<name>A0A5B8FZV5_9RHOB</name>
<protein>
    <submittedName>
        <fullName evidence="2">Uncharacterized protein</fullName>
    </submittedName>
</protein>
<dbReference type="Proteomes" id="UP000305888">
    <property type="component" value="Chromosome"/>
</dbReference>
<organism evidence="2 3">
    <name type="scientific">Paroceanicella profunda</name>
    <dbReference type="NCBI Taxonomy" id="2579971"/>
    <lineage>
        <taxon>Bacteria</taxon>
        <taxon>Pseudomonadati</taxon>
        <taxon>Pseudomonadota</taxon>
        <taxon>Alphaproteobacteria</taxon>
        <taxon>Rhodobacterales</taxon>
        <taxon>Paracoccaceae</taxon>
        <taxon>Paroceanicella</taxon>
    </lineage>
</organism>
<sequence>MHKTAVVFEGVSEILKGVSFASNVAFFLLLIGSAFFGWSVWYFVGAYILGFVTKWAARVLMENRDMTVFDRGMTLPGNAER</sequence>
<evidence type="ECO:0000256" key="1">
    <source>
        <dbReference type="SAM" id="Phobius"/>
    </source>
</evidence>
<accession>A0A5B8FZV5</accession>
<keyword evidence="1" id="KW-0812">Transmembrane</keyword>
<dbReference type="RefSeq" id="WP_138578267.1">
    <property type="nucleotide sequence ID" value="NZ_CP040818.1"/>
</dbReference>
<dbReference type="AlphaFoldDB" id="A0A5B8FZV5"/>
<dbReference type="KEGG" id="ppru:FDP22_14860"/>
<dbReference type="OrthoDB" id="9852445at2"/>
<feature type="transmembrane region" description="Helical" evidence="1">
    <location>
        <begin position="25"/>
        <end position="52"/>
    </location>
</feature>
<keyword evidence="3" id="KW-1185">Reference proteome</keyword>